<keyword evidence="3" id="KW-1185">Reference proteome</keyword>
<dbReference type="AlphaFoldDB" id="A0A371HVZ9"/>
<organism evidence="2 3">
    <name type="scientific">Mucuna pruriens</name>
    <name type="common">Velvet bean</name>
    <name type="synonym">Dolichos pruriens</name>
    <dbReference type="NCBI Taxonomy" id="157652"/>
    <lineage>
        <taxon>Eukaryota</taxon>
        <taxon>Viridiplantae</taxon>
        <taxon>Streptophyta</taxon>
        <taxon>Embryophyta</taxon>
        <taxon>Tracheophyta</taxon>
        <taxon>Spermatophyta</taxon>
        <taxon>Magnoliopsida</taxon>
        <taxon>eudicotyledons</taxon>
        <taxon>Gunneridae</taxon>
        <taxon>Pentapetalae</taxon>
        <taxon>rosids</taxon>
        <taxon>fabids</taxon>
        <taxon>Fabales</taxon>
        <taxon>Fabaceae</taxon>
        <taxon>Papilionoideae</taxon>
        <taxon>50 kb inversion clade</taxon>
        <taxon>NPAAA clade</taxon>
        <taxon>indigoferoid/millettioid clade</taxon>
        <taxon>Phaseoleae</taxon>
        <taxon>Mucuna</taxon>
    </lineage>
</organism>
<dbReference type="CDD" id="cd00303">
    <property type="entry name" value="retropepsin_like"/>
    <property type="match status" value="1"/>
</dbReference>
<dbReference type="OrthoDB" id="1736143at2759"/>
<feature type="compositionally biased region" description="Polar residues" evidence="1">
    <location>
        <begin position="341"/>
        <end position="353"/>
    </location>
</feature>
<evidence type="ECO:0008006" key="4">
    <source>
        <dbReference type="Google" id="ProtNLM"/>
    </source>
</evidence>
<name>A0A371HVZ9_MUCPR</name>
<dbReference type="PANTHER" id="PTHR32108:SF9">
    <property type="entry name" value="REVERSE TRANSCRIPTASE RNASE H-LIKE DOMAIN-CONTAINING PROTEIN"/>
    <property type="match status" value="1"/>
</dbReference>
<reference evidence="2" key="1">
    <citation type="submission" date="2018-05" db="EMBL/GenBank/DDBJ databases">
        <title>Draft genome of Mucuna pruriens seed.</title>
        <authorList>
            <person name="Nnadi N.E."/>
            <person name="Vos R."/>
            <person name="Hasami M.H."/>
            <person name="Devisetty U.K."/>
            <person name="Aguiy J.C."/>
        </authorList>
    </citation>
    <scope>NUCLEOTIDE SEQUENCE [LARGE SCALE GENOMIC DNA]</scope>
    <source>
        <strain evidence="2">JCA_2017</strain>
    </source>
</reference>
<dbReference type="Proteomes" id="UP000257109">
    <property type="component" value="Unassembled WGS sequence"/>
</dbReference>
<sequence length="530" mass="60019">MEEEAHEFFKMICDSEYEMLDQLHKTLARISLLSLLINLKSHRELLLKVLNDAHTPRPRSLGGIINNITTSCHLSFSEDEVPTEGRTHNQPLHITAKCGGYMIAKVVIYNGSSLKVMPKATLDKLYLPGSTPLLVKAFDGSKWEVMDEITLPICIGPKTFDITFQVMDIWLAYSCLLGRLWIHAAEAVPSSLHQKVKFVANGQLISVMGEIELMISILLPTEYIEGDEEALETSFQAFEIIGIPSAEAEGGDPKPSRVTVMTTKVLINNSFQPGKGLGKELHDIVESVVIEENLGRARIGYTGAMKKERWGQKDLSNGGTISPEQIAVIEDQPPKLAKWIDNTTLTSDNTSESNRTDEGDDLEEEDLEEFEKLLEQERLRLQYVAEEIEVINVGEEGEVKEIWRLVKLLKEYADIFAWSYRDMLGLDITIVEHKLSLIPNAIPVCQQLRRMKPEVALKIKEEVGKQWNTTNIVSVPKKDEKVQMCIDYRDLNRASPKDNFPLPHIDMLVDNTTQHAFYSFMDDFSRYNQI</sequence>
<evidence type="ECO:0000313" key="2">
    <source>
        <dbReference type="EMBL" id="RDY06884.1"/>
    </source>
</evidence>
<feature type="non-terminal residue" evidence="2">
    <location>
        <position position="1"/>
    </location>
</feature>
<evidence type="ECO:0000256" key="1">
    <source>
        <dbReference type="SAM" id="MobiDB-lite"/>
    </source>
</evidence>
<dbReference type="SUPFAM" id="SSF56672">
    <property type="entry name" value="DNA/RNA polymerases"/>
    <property type="match status" value="1"/>
</dbReference>
<dbReference type="Gene3D" id="3.10.10.10">
    <property type="entry name" value="HIV Type 1 Reverse Transcriptase, subunit A, domain 1"/>
    <property type="match status" value="1"/>
</dbReference>
<gene>
    <name evidence="2" type="ORF">CR513_09070</name>
</gene>
<proteinExistence type="predicted"/>
<feature type="region of interest" description="Disordered" evidence="1">
    <location>
        <begin position="341"/>
        <end position="365"/>
    </location>
</feature>
<protein>
    <recommendedName>
        <fullName evidence="4">G-patch domain-containing protein</fullName>
    </recommendedName>
</protein>
<evidence type="ECO:0000313" key="3">
    <source>
        <dbReference type="Proteomes" id="UP000257109"/>
    </source>
</evidence>
<accession>A0A371HVZ9</accession>
<dbReference type="EMBL" id="QJKJ01001593">
    <property type="protein sequence ID" value="RDY06884.1"/>
    <property type="molecule type" value="Genomic_DNA"/>
</dbReference>
<dbReference type="InterPro" id="IPR043502">
    <property type="entry name" value="DNA/RNA_pol_sf"/>
</dbReference>
<dbReference type="PANTHER" id="PTHR32108">
    <property type="entry name" value="DNA-DIRECTED RNA POLYMERASE SUBUNIT ALPHA"/>
    <property type="match status" value="1"/>
</dbReference>
<comment type="caution">
    <text evidence="2">The sequence shown here is derived from an EMBL/GenBank/DDBJ whole genome shotgun (WGS) entry which is preliminary data.</text>
</comment>
<dbReference type="InterPro" id="IPR021109">
    <property type="entry name" value="Peptidase_aspartic_dom_sf"/>
</dbReference>
<dbReference type="Gene3D" id="2.40.70.10">
    <property type="entry name" value="Acid Proteases"/>
    <property type="match status" value="1"/>
</dbReference>